<protein>
    <recommendedName>
        <fullName evidence="4">YncE family protein</fullName>
    </recommendedName>
</protein>
<sequence>MSANDLPGNTTTLFKELDIPGRTGPVSQRPMVWGINRAAAHDNFPRQGLLCRAGPWGLMEVGDTIAISMAGLEVLRKIVDKHEVDKELQMFVPAARLHEGPFTVSYTVTRLNQTPLPSEVTDYVFKGTRPGGHDEDDRPGHSKLIMSIPPEIIGGGIDKDNIADGFLVTIGNDDGLPPYPFAAAGDQIQVSVGGVFVLSERLTQDQADGKIPITIHIDEATLREAGDSDSTGLGVAFEVYDLVDNRSEDWSFEQRVVVAIDTTRLEAPLLREAVNNVLDVDKLGNANGTAQIVALDTSKFKVGDIIILQIKGTPVEGAPIYKEIVSEPLVSVPSIAEMSVPNAVLRQFAKSRFAMSFRLLSADGSPELHAKTQFISAIGEVQRLAAPIVRDALNGALDPTLAQVVILIPFDESFVAGQSIELRWLVIRSDLSHYMPTLPLRTITDGDIAAKKSLQINVPGDPHLEMANGGKLEVYYLLHVANAVLGTMNRVNATHATRESIHAEILQVGEPRLELPEPEVAGVVNGVMPPDRDGTTLTISYLDTQPGDVVTYCWSGSKTGTVCDSITLNSFTAGKIIQFTIGAGLIKNNEGGMVKTDYCIKRAAGGTSYSNPLTFRVGVALELKAPSIEQAPNGSTLDPFAAEDALTAIIDYDMRLGDKITVTLTGAPGTPAGGSHTTAPVNVTTIGAQKIEIDNAVLAFNLGQSVTVSFIVSRDGESKDSQLLLLAVLPIKDQDHRLPSPIINGNTSSELDTTTLARGAKTRIARWAHIAQGQPLWLLYLKDDDPTPIAVTYEATPTPAAGLPTGMYPDTPVAALKALRHGERVSVMFKVGFDRSPDESKAVTFPVRTYTIKAVEDLKPQITSVKGSPSGDEILEGGTTVETAVTLIGTAAKGQKVEVFDGATSRGDATADGTTGNWELRDSGLSLTTHLYKAKALYGSGLESSARTFSVVGKLNVIPTQFPRYIAVSPDGARAYVLGFGPVSNRVITLDVIDLATQRVIDSTNINTRLVWDLIVSRDGNRLYLSTPFIILEYDASDLSQLRSFTSEIYRSDLIASHDHSKLYSTGDMNTDFPNGRTEVLDIASGRIIRNINLGNNSLPSALSPDDKHLYAINRNSLPSLFIFETNNFTQIKSLDVAWNATDIVVKPDGTYLYVLSS</sequence>
<dbReference type="InterPro" id="IPR011044">
    <property type="entry name" value="Quino_amine_DH_bsu"/>
</dbReference>
<feature type="compositionally biased region" description="Polar residues" evidence="1">
    <location>
        <begin position="1"/>
        <end position="13"/>
    </location>
</feature>
<dbReference type="InterPro" id="IPR051200">
    <property type="entry name" value="Host-pathogen_enzymatic-act"/>
</dbReference>
<dbReference type="EMBL" id="CABVIJ010000019">
    <property type="protein sequence ID" value="VVP25031.1"/>
    <property type="molecule type" value="Genomic_DNA"/>
</dbReference>
<dbReference type="RefSeq" id="WP_191627806.1">
    <property type="nucleotide sequence ID" value="NZ_CABVIJ010000019.1"/>
</dbReference>
<dbReference type="SUPFAM" id="SSF50969">
    <property type="entry name" value="YVTN repeat-like/Quinoprotein amine dehydrogenase"/>
    <property type="match status" value="1"/>
</dbReference>
<gene>
    <name evidence="2" type="ORF">PS732_04086</name>
</gene>
<reference evidence="2 3" key="1">
    <citation type="submission" date="2019-09" db="EMBL/GenBank/DDBJ databases">
        <authorList>
            <person name="Chandra G."/>
            <person name="Truman W A."/>
        </authorList>
    </citation>
    <scope>NUCLEOTIDE SEQUENCE [LARGE SCALE GENOMIC DNA]</scope>
    <source>
        <strain evidence="2">PS732</strain>
    </source>
</reference>
<proteinExistence type="predicted"/>
<feature type="region of interest" description="Disordered" evidence="1">
    <location>
        <begin position="1"/>
        <end position="22"/>
    </location>
</feature>
<evidence type="ECO:0000313" key="3">
    <source>
        <dbReference type="Proteomes" id="UP000325779"/>
    </source>
</evidence>
<dbReference type="PANTHER" id="PTHR47197">
    <property type="entry name" value="PROTEIN NIRF"/>
    <property type="match status" value="1"/>
</dbReference>
<evidence type="ECO:0000313" key="2">
    <source>
        <dbReference type="EMBL" id="VVP25031.1"/>
    </source>
</evidence>
<name>A0ABD7VK38_PSEFL</name>
<comment type="caution">
    <text evidence="2">The sequence shown here is derived from an EMBL/GenBank/DDBJ whole genome shotgun (WGS) entry which is preliminary data.</text>
</comment>
<dbReference type="InterPro" id="IPR015943">
    <property type="entry name" value="WD40/YVTN_repeat-like_dom_sf"/>
</dbReference>
<dbReference type="PANTHER" id="PTHR47197:SF3">
    <property type="entry name" value="DIHYDRO-HEME D1 DEHYDROGENASE"/>
    <property type="match status" value="1"/>
</dbReference>
<dbReference type="AlphaFoldDB" id="A0ABD7VK38"/>
<organism evidence="2 3">
    <name type="scientific">Pseudomonas fluorescens</name>
    <dbReference type="NCBI Taxonomy" id="294"/>
    <lineage>
        <taxon>Bacteria</taxon>
        <taxon>Pseudomonadati</taxon>
        <taxon>Pseudomonadota</taxon>
        <taxon>Gammaproteobacteria</taxon>
        <taxon>Pseudomonadales</taxon>
        <taxon>Pseudomonadaceae</taxon>
        <taxon>Pseudomonas</taxon>
    </lineage>
</organism>
<dbReference type="Gene3D" id="2.130.10.10">
    <property type="entry name" value="YVTN repeat-like/Quinoprotein amine dehydrogenase"/>
    <property type="match status" value="2"/>
</dbReference>
<dbReference type="Proteomes" id="UP000325779">
    <property type="component" value="Unassembled WGS sequence"/>
</dbReference>
<evidence type="ECO:0008006" key="4">
    <source>
        <dbReference type="Google" id="ProtNLM"/>
    </source>
</evidence>
<accession>A0ABD7VK38</accession>
<evidence type="ECO:0000256" key="1">
    <source>
        <dbReference type="SAM" id="MobiDB-lite"/>
    </source>
</evidence>